<reference evidence="1" key="1">
    <citation type="submission" date="2021-08" db="EMBL/GenBank/DDBJ databases">
        <title>WGS assembly of Ceratopteris richardii.</title>
        <authorList>
            <person name="Marchant D.B."/>
            <person name="Chen G."/>
            <person name="Jenkins J."/>
            <person name="Shu S."/>
            <person name="Leebens-Mack J."/>
            <person name="Grimwood J."/>
            <person name="Schmutz J."/>
            <person name="Soltis P."/>
            <person name="Soltis D."/>
            <person name="Chen Z.-H."/>
        </authorList>
    </citation>
    <scope>NUCLEOTIDE SEQUENCE</scope>
    <source>
        <strain evidence="1">Whitten #5841</strain>
        <tissue evidence="1">Leaf</tissue>
    </source>
</reference>
<keyword evidence="2" id="KW-1185">Reference proteome</keyword>
<protein>
    <submittedName>
        <fullName evidence="1">Uncharacterized protein</fullName>
    </submittedName>
</protein>
<dbReference type="OrthoDB" id="1695787at2759"/>
<evidence type="ECO:0000313" key="2">
    <source>
        <dbReference type="Proteomes" id="UP000825935"/>
    </source>
</evidence>
<proteinExistence type="predicted"/>
<comment type="caution">
    <text evidence="1">The sequence shown here is derived from an EMBL/GenBank/DDBJ whole genome shotgun (WGS) entry which is preliminary data.</text>
</comment>
<evidence type="ECO:0000313" key="1">
    <source>
        <dbReference type="EMBL" id="KAH7278378.1"/>
    </source>
</evidence>
<sequence length="81" mass="9255">MKNCELQNSANHRVFERNLRPRLVQGHVCLSVHTTPMPTPPSSHVWIGWWRRKMAVRACLEGRCLAVGRGYLPFERGAMVG</sequence>
<accession>A0A8T2Q3Y3</accession>
<dbReference type="Proteomes" id="UP000825935">
    <property type="component" value="Chromosome 38"/>
</dbReference>
<gene>
    <name evidence="1" type="ORF">KP509_38G038500</name>
</gene>
<dbReference type="AlphaFoldDB" id="A0A8T2Q3Y3"/>
<organism evidence="1 2">
    <name type="scientific">Ceratopteris richardii</name>
    <name type="common">Triangle waterfern</name>
    <dbReference type="NCBI Taxonomy" id="49495"/>
    <lineage>
        <taxon>Eukaryota</taxon>
        <taxon>Viridiplantae</taxon>
        <taxon>Streptophyta</taxon>
        <taxon>Embryophyta</taxon>
        <taxon>Tracheophyta</taxon>
        <taxon>Polypodiopsida</taxon>
        <taxon>Polypodiidae</taxon>
        <taxon>Polypodiales</taxon>
        <taxon>Pteridineae</taxon>
        <taxon>Pteridaceae</taxon>
        <taxon>Parkerioideae</taxon>
        <taxon>Ceratopteris</taxon>
    </lineage>
</organism>
<dbReference type="EMBL" id="CM035443">
    <property type="protein sequence ID" value="KAH7278378.1"/>
    <property type="molecule type" value="Genomic_DNA"/>
</dbReference>
<name>A0A8T2Q3Y3_CERRI</name>